<feature type="region of interest" description="Disordered" evidence="12">
    <location>
        <begin position="771"/>
        <end position="816"/>
    </location>
</feature>
<dbReference type="Pfam" id="PF01985">
    <property type="entry name" value="CRS1_YhbY"/>
    <property type="match status" value="3"/>
</dbReference>
<dbReference type="FunFam" id="3.30.110.60:FF:000002">
    <property type="entry name" value="CRS2-associated factor 1, chloroplastic"/>
    <property type="match status" value="2"/>
</dbReference>
<dbReference type="OrthoDB" id="551352at2759"/>
<dbReference type="PANTHER" id="PTHR31846">
    <property type="entry name" value="CRS1 / YHBY (CRM) DOMAIN-CONTAINING PROTEIN"/>
    <property type="match status" value="1"/>
</dbReference>
<evidence type="ECO:0000256" key="12">
    <source>
        <dbReference type="SAM" id="MobiDB-lite"/>
    </source>
</evidence>
<dbReference type="STRING" id="3871.A0A4P1RG15"/>
<evidence type="ECO:0000256" key="7">
    <source>
        <dbReference type="ARBA" id="ARBA00022946"/>
    </source>
</evidence>
<keyword evidence="11" id="KW-0175">Coiled coil</keyword>
<sequence length="816" mass="93009">MGLSSTTTKLSELPLRTSLSPFTTLNSLLFSSSSYSHFSHSNFNKFPLQFLNSYSSSFPTIHRNYSSNTLSSPWLTKWPSNPNPPPYRKTLPDSNPDGGDDGLFDPIVDTRYSRNNDDDKPSNAIDRVVLRLRNLGLQDEEQQQYEVNEVSGDLLGREWIRPDTSFREDNDDMVLPWEKEEVEEEKGETEGEKIGLRKRRVKAKTLAEMTLDEEEMRRLRRIGMQLRDKVNVPKAGLTKVVLDKIHDGWRKSEMVRLKFHEVLAKDMKAAHQIVELRTRGLVIWRAGSLMLVYRGSNYERSTSGSQLSNSLLRTEGDNATSSLEENEPVVRNQGQPEIMTPEELDFNRLLDGLGPRFVEWWGTGILPVDADLLPPTVPGYKTPLRLVPAGMRPRLTDAQLTNMRKISKPLPCHFALGRNRNHQGLASAILKLWETSLVAKIAIKRGIQNTNSELMAEELKKLTGGTLLIRNKYYIVIYRGNDFVPTSVASVLAERQELTKQVQEVEDMVRSGTVDVTPSEEGETTAQAGTLTEFYEAQVRWGRDISTEEHEKMMKEAAEVKNVKLFKKIERKLALAQAKRLRAEELLRKVEASLIPAGPDYDQETITDEERVMFRRVGLSMKAYLELGTRGVFDGVIENMHLHWRHRELVKLITKQKTLTFVEDTARLLAYESGGILVSIDRVPKGFTLIYYRGKNYRRPITMRPRNLLTKAKALKRAIAMQRHEALSQHITELGKKIEEMRKGLALSQDLKPEDRCSIEDHNQIHRISEFAQNEDEGSDYDDSDAGFDYEDDGGWDDEDSECPNLENDGYPVKAG</sequence>
<organism evidence="14 15">
    <name type="scientific">Lupinus angustifolius</name>
    <name type="common">Narrow-leaved blue lupine</name>
    <dbReference type="NCBI Taxonomy" id="3871"/>
    <lineage>
        <taxon>Eukaryota</taxon>
        <taxon>Viridiplantae</taxon>
        <taxon>Streptophyta</taxon>
        <taxon>Embryophyta</taxon>
        <taxon>Tracheophyta</taxon>
        <taxon>Spermatophyta</taxon>
        <taxon>Magnoliopsida</taxon>
        <taxon>eudicotyledons</taxon>
        <taxon>Gunneridae</taxon>
        <taxon>Pentapetalae</taxon>
        <taxon>rosids</taxon>
        <taxon>fabids</taxon>
        <taxon>Fabales</taxon>
        <taxon>Fabaceae</taxon>
        <taxon>Papilionoideae</taxon>
        <taxon>50 kb inversion clade</taxon>
        <taxon>genistoids sensu lato</taxon>
        <taxon>core genistoids</taxon>
        <taxon>Genisteae</taxon>
        <taxon>Lupinus</taxon>
    </lineage>
</organism>
<protein>
    <recommendedName>
        <fullName evidence="13">CRM domain-containing protein</fullName>
    </recommendedName>
</protein>
<dbReference type="KEGG" id="lang:109349764"/>
<evidence type="ECO:0000256" key="1">
    <source>
        <dbReference type="ARBA" id="ARBA00004229"/>
    </source>
</evidence>
<dbReference type="InterPro" id="IPR045278">
    <property type="entry name" value="CRS1/CFM2/CFM3"/>
</dbReference>
<dbReference type="InterPro" id="IPR001890">
    <property type="entry name" value="RNA-binding_CRM"/>
</dbReference>
<feature type="compositionally biased region" description="Polar residues" evidence="12">
    <location>
        <begin position="299"/>
        <end position="323"/>
    </location>
</feature>
<dbReference type="PROSITE" id="PS51295">
    <property type="entry name" value="CRM"/>
    <property type="match status" value="3"/>
</dbReference>
<evidence type="ECO:0000313" key="14">
    <source>
        <dbReference type="EMBL" id="OIW10055.1"/>
    </source>
</evidence>
<proteinExistence type="predicted"/>
<evidence type="ECO:0000256" key="5">
    <source>
        <dbReference type="ARBA" id="ARBA00022737"/>
    </source>
</evidence>
<dbReference type="PANTHER" id="PTHR31846:SF17">
    <property type="entry name" value="(CRM) DOMAIN PROTEIN, PUTATIVE-RELATED"/>
    <property type="match status" value="1"/>
</dbReference>
<feature type="compositionally biased region" description="Acidic residues" evidence="12">
    <location>
        <begin position="773"/>
        <end position="802"/>
    </location>
</feature>
<dbReference type="InterPro" id="IPR035920">
    <property type="entry name" value="YhbY-like_sf"/>
</dbReference>
<evidence type="ECO:0000313" key="15">
    <source>
        <dbReference type="Proteomes" id="UP000188354"/>
    </source>
</evidence>
<gene>
    <name evidence="14" type="ORF">TanjilG_32795</name>
</gene>
<evidence type="ECO:0000256" key="4">
    <source>
        <dbReference type="ARBA" id="ARBA00022664"/>
    </source>
</evidence>
<name>A0A4P1RG15_LUPAN</name>
<keyword evidence="7" id="KW-0809">Transit peptide</keyword>
<dbReference type="GO" id="GO:1990904">
    <property type="term" value="C:ribonucleoprotein complex"/>
    <property type="evidence" value="ECO:0007669"/>
    <property type="project" value="UniProtKB-KW"/>
</dbReference>
<accession>A0A4P1RG15</accession>
<dbReference type="GO" id="GO:0006397">
    <property type="term" value="P:mRNA processing"/>
    <property type="evidence" value="ECO:0007669"/>
    <property type="project" value="UniProtKB-KW"/>
</dbReference>
<keyword evidence="6 10" id="KW-0694">RNA-binding</keyword>
<dbReference type="GO" id="GO:0009507">
    <property type="term" value="C:chloroplast"/>
    <property type="evidence" value="ECO:0007669"/>
    <property type="project" value="UniProtKB-SubCell"/>
</dbReference>
<keyword evidence="4" id="KW-0507">mRNA processing</keyword>
<evidence type="ECO:0000256" key="2">
    <source>
        <dbReference type="ARBA" id="ARBA00022528"/>
    </source>
</evidence>
<feature type="domain" description="CRM" evidence="13">
    <location>
        <begin position="604"/>
        <end position="704"/>
    </location>
</feature>
<dbReference type="EMBL" id="CM007366">
    <property type="protein sequence ID" value="OIW10055.1"/>
    <property type="molecule type" value="Genomic_DNA"/>
</dbReference>
<feature type="domain" description="CRM" evidence="13">
    <location>
        <begin position="393"/>
        <end position="490"/>
    </location>
</feature>
<feature type="domain" description="CRM" evidence="13">
    <location>
        <begin position="209"/>
        <end position="305"/>
    </location>
</feature>
<keyword evidence="8" id="KW-0508">mRNA splicing</keyword>
<evidence type="ECO:0000256" key="9">
    <source>
        <dbReference type="ARBA" id="ARBA00023274"/>
    </source>
</evidence>
<feature type="region of interest" description="Disordered" evidence="12">
    <location>
        <begin position="299"/>
        <end position="330"/>
    </location>
</feature>
<keyword evidence="5" id="KW-0677">Repeat</keyword>
<dbReference type="GO" id="GO:0000373">
    <property type="term" value="P:Group II intron splicing"/>
    <property type="evidence" value="ECO:0007669"/>
    <property type="project" value="UniProtKB-ARBA"/>
</dbReference>
<evidence type="ECO:0000256" key="8">
    <source>
        <dbReference type="ARBA" id="ARBA00023187"/>
    </source>
</evidence>
<reference evidence="14 15" key="1">
    <citation type="journal article" date="2017" name="Plant Biotechnol. J.">
        <title>A comprehensive draft genome sequence for lupin (Lupinus angustifolius), an emerging health food: insights into plant-microbe interactions and legume evolution.</title>
        <authorList>
            <person name="Hane J.K."/>
            <person name="Ming Y."/>
            <person name="Kamphuis L.G."/>
            <person name="Nelson M.N."/>
            <person name="Garg G."/>
            <person name="Atkins C.A."/>
            <person name="Bayer P.E."/>
            <person name="Bravo A."/>
            <person name="Bringans S."/>
            <person name="Cannon S."/>
            <person name="Edwards D."/>
            <person name="Foley R."/>
            <person name="Gao L.L."/>
            <person name="Harrison M.J."/>
            <person name="Huang W."/>
            <person name="Hurgobin B."/>
            <person name="Li S."/>
            <person name="Liu C.W."/>
            <person name="McGrath A."/>
            <person name="Morahan G."/>
            <person name="Murray J."/>
            <person name="Weller J."/>
            <person name="Jian J."/>
            <person name="Singh K.B."/>
        </authorList>
    </citation>
    <scope>NUCLEOTIDE SEQUENCE [LARGE SCALE GENOMIC DNA]</scope>
    <source>
        <strain evidence="15">cv. Tanjil</strain>
        <tissue evidence="14">Whole plant</tissue>
    </source>
</reference>
<evidence type="ECO:0000256" key="6">
    <source>
        <dbReference type="ARBA" id="ARBA00022884"/>
    </source>
</evidence>
<dbReference type="SMART" id="SM01103">
    <property type="entry name" value="CRS1_YhbY"/>
    <property type="match status" value="3"/>
</dbReference>
<keyword evidence="9" id="KW-0687">Ribonucleoprotein</keyword>
<feature type="region of interest" description="Disordered" evidence="12">
    <location>
        <begin position="73"/>
        <end position="122"/>
    </location>
</feature>
<keyword evidence="15" id="KW-1185">Reference proteome</keyword>
<keyword evidence="2" id="KW-0150">Chloroplast</keyword>
<evidence type="ECO:0000256" key="3">
    <source>
        <dbReference type="ARBA" id="ARBA00022640"/>
    </source>
</evidence>
<comment type="subcellular location">
    <subcellularLocation>
        <location evidence="1">Plastid</location>
        <location evidence="1">Chloroplast</location>
    </subcellularLocation>
</comment>
<dbReference type="SUPFAM" id="SSF75471">
    <property type="entry name" value="YhbY-like"/>
    <property type="match status" value="3"/>
</dbReference>
<evidence type="ECO:0000256" key="11">
    <source>
        <dbReference type="SAM" id="Coils"/>
    </source>
</evidence>
<feature type="compositionally biased region" description="Basic and acidic residues" evidence="12">
    <location>
        <begin position="111"/>
        <end position="121"/>
    </location>
</feature>
<evidence type="ECO:0000259" key="13">
    <source>
        <dbReference type="PROSITE" id="PS51295"/>
    </source>
</evidence>
<evidence type="ECO:0000256" key="10">
    <source>
        <dbReference type="PROSITE-ProRule" id="PRU00626"/>
    </source>
</evidence>
<keyword evidence="3" id="KW-0934">Plastid</keyword>
<dbReference type="Proteomes" id="UP000188354">
    <property type="component" value="Chromosome LG06"/>
</dbReference>
<feature type="coiled-coil region" evidence="11">
    <location>
        <begin position="566"/>
        <end position="593"/>
    </location>
</feature>
<dbReference type="AlphaFoldDB" id="A0A4P1RG15"/>
<dbReference type="FunFam" id="3.30.110.60:FF:000003">
    <property type="entry name" value="CRM-domain containing factor CFM3B, chloroplastic"/>
    <property type="match status" value="1"/>
</dbReference>
<dbReference type="GO" id="GO:0003729">
    <property type="term" value="F:mRNA binding"/>
    <property type="evidence" value="ECO:0007669"/>
    <property type="project" value="InterPro"/>
</dbReference>
<dbReference type="Gramene" id="OIW10055">
    <property type="protein sequence ID" value="OIW10055"/>
    <property type="gene ID" value="TanjilG_32795"/>
</dbReference>
<dbReference type="Gene3D" id="3.30.110.60">
    <property type="entry name" value="YhbY-like"/>
    <property type="match status" value="3"/>
</dbReference>